<dbReference type="AlphaFoldDB" id="A0A3R7QN66"/>
<evidence type="ECO:0000256" key="1">
    <source>
        <dbReference type="SAM" id="Phobius"/>
    </source>
</evidence>
<keyword evidence="3" id="KW-1185">Reference proteome</keyword>
<protein>
    <submittedName>
        <fullName evidence="2">Uncharacterized protein</fullName>
    </submittedName>
</protein>
<keyword evidence="1" id="KW-1133">Transmembrane helix</keyword>
<gene>
    <name evidence="2" type="ORF">C7M84_008779</name>
</gene>
<evidence type="ECO:0000313" key="3">
    <source>
        <dbReference type="Proteomes" id="UP000283509"/>
    </source>
</evidence>
<sequence>MSLFFYCFLLFFSSSFLVFSLFFLSLLFPSFSFLLACRLLFLPSYSFSFSLIPSSSFLSILRRIILSLPSSSILSVCRLLLSSSPVWPSFSLVLLLASPSLLPVFISSRPFFKYRRPFLFFLFGISSLALFFLFPPSWLQSVFLPLHLHHRRLHLLLPSFFFLWESPRYFPALKPPVPGRTQTGHHLFLDITCHSYTLMAQHLSATNTQVHTLSATPATDAYTSGVTGAPTPVHLCQAFSTTYLPEKQLCSTVQHDAVTKSKPVHKQRHHAAVHIRRCTHVYLQTRTAGSCVQACVQQAVHMLALRAWGKACRHRTRSCTSGEGVEATTKGKQMKYQKRAGVAWTPAHSTSVKMISTCLTCGVVLLRRHGATPLSLNPSWQPPVLKS</sequence>
<reference evidence="2 3" key="2">
    <citation type="submission" date="2019-01" db="EMBL/GenBank/DDBJ databases">
        <title>The decoding of complex shrimp genome reveals the adaptation for benthos swimmer, frequently molting mechanism and breeding impact on genome.</title>
        <authorList>
            <person name="Sun Y."/>
            <person name="Gao Y."/>
            <person name="Yu Y."/>
        </authorList>
    </citation>
    <scope>NUCLEOTIDE SEQUENCE [LARGE SCALE GENOMIC DNA]</scope>
    <source>
        <tissue evidence="2">Muscle</tissue>
    </source>
</reference>
<reference evidence="2 3" key="1">
    <citation type="submission" date="2018-04" db="EMBL/GenBank/DDBJ databases">
        <authorList>
            <person name="Zhang X."/>
            <person name="Yuan J."/>
            <person name="Li F."/>
            <person name="Xiang J."/>
        </authorList>
    </citation>
    <scope>NUCLEOTIDE SEQUENCE [LARGE SCALE GENOMIC DNA]</scope>
    <source>
        <tissue evidence="2">Muscle</tissue>
    </source>
</reference>
<feature type="transmembrane region" description="Helical" evidence="1">
    <location>
        <begin position="7"/>
        <end position="27"/>
    </location>
</feature>
<keyword evidence="1" id="KW-0472">Membrane</keyword>
<evidence type="ECO:0000313" key="2">
    <source>
        <dbReference type="EMBL" id="ROT72822.1"/>
    </source>
</evidence>
<comment type="caution">
    <text evidence="2">The sequence shown here is derived from an EMBL/GenBank/DDBJ whole genome shotgun (WGS) entry which is preliminary data.</text>
</comment>
<dbReference type="Proteomes" id="UP000283509">
    <property type="component" value="Unassembled WGS sequence"/>
</dbReference>
<name>A0A3R7QN66_PENVA</name>
<dbReference type="EMBL" id="QCYY01002108">
    <property type="protein sequence ID" value="ROT72822.1"/>
    <property type="molecule type" value="Genomic_DNA"/>
</dbReference>
<feature type="transmembrane region" description="Helical" evidence="1">
    <location>
        <begin position="118"/>
        <end position="139"/>
    </location>
</feature>
<proteinExistence type="predicted"/>
<keyword evidence="1" id="KW-0812">Transmembrane</keyword>
<accession>A0A3R7QN66</accession>
<feature type="transmembrane region" description="Helical" evidence="1">
    <location>
        <begin position="87"/>
        <end position="106"/>
    </location>
</feature>
<organism evidence="2 3">
    <name type="scientific">Penaeus vannamei</name>
    <name type="common">Whiteleg shrimp</name>
    <name type="synonym">Litopenaeus vannamei</name>
    <dbReference type="NCBI Taxonomy" id="6689"/>
    <lineage>
        <taxon>Eukaryota</taxon>
        <taxon>Metazoa</taxon>
        <taxon>Ecdysozoa</taxon>
        <taxon>Arthropoda</taxon>
        <taxon>Crustacea</taxon>
        <taxon>Multicrustacea</taxon>
        <taxon>Malacostraca</taxon>
        <taxon>Eumalacostraca</taxon>
        <taxon>Eucarida</taxon>
        <taxon>Decapoda</taxon>
        <taxon>Dendrobranchiata</taxon>
        <taxon>Penaeoidea</taxon>
        <taxon>Penaeidae</taxon>
        <taxon>Penaeus</taxon>
    </lineage>
</organism>